<evidence type="ECO:0000256" key="1">
    <source>
        <dbReference type="SAM" id="MobiDB-lite"/>
    </source>
</evidence>
<comment type="caution">
    <text evidence="2">The sequence shown here is derived from an EMBL/GenBank/DDBJ whole genome shotgun (WGS) entry which is preliminary data.</text>
</comment>
<sequence length="81" mass="8392">MSTKPDIIKKGPKVEPSIGLSPSSSSSPSFPPSCISGSGSSINFAPNLSIKSPARLAINNDGFCTHGQFPSHQKTASIYSN</sequence>
<dbReference type="Proteomes" id="UP000735302">
    <property type="component" value="Unassembled WGS sequence"/>
</dbReference>
<accession>A0AAV4ATF6</accession>
<keyword evidence="3" id="KW-1185">Reference proteome</keyword>
<proteinExistence type="predicted"/>
<name>A0AAV4ATF6_9GAST</name>
<feature type="compositionally biased region" description="Low complexity" evidence="1">
    <location>
        <begin position="16"/>
        <end position="33"/>
    </location>
</feature>
<feature type="region of interest" description="Disordered" evidence="1">
    <location>
        <begin position="1"/>
        <end position="33"/>
    </location>
</feature>
<dbReference type="EMBL" id="BLXT01004219">
    <property type="protein sequence ID" value="GFO11089.1"/>
    <property type="molecule type" value="Genomic_DNA"/>
</dbReference>
<evidence type="ECO:0000313" key="3">
    <source>
        <dbReference type="Proteomes" id="UP000735302"/>
    </source>
</evidence>
<reference evidence="2 3" key="1">
    <citation type="journal article" date="2021" name="Elife">
        <title>Chloroplast acquisition without the gene transfer in kleptoplastic sea slugs, Plakobranchus ocellatus.</title>
        <authorList>
            <person name="Maeda T."/>
            <person name="Takahashi S."/>
            <person name="Yoshida T."/>
            <person name="Shimamura S."/>
            <person name="Takaki Y."/>
            <person name="Nagai Y."/>
            <person name="Toyoda A."/>
            <person name="Suzuki Y."/>
            <person name="Arimoto A."/>
            <person name="Ishii H."/>
            <person name="Satoh N."/>
            <person name="Nishiyama T."/>
            <person name="Hasebe M."/>
            <person name="Maruyama T."/>
            <person name="Minagawa J."/>
            <person name="Obokata J."/>
            <person name="Shigenobu S."/>
        </authorList>
    </citation>
    <scope>NUCLEOTIDE SEQUENCE [LARGE SCALE GENOMIC DNA]</scope>
</reference>
<dbReference type="AlphaFoldDB" id="A0AAV4ATF6"/>
<organism evidence="2 3">
    <name type="scientific">Plakobranchus ocellatus</name>
    <dbReference type="NCBI Taxonomy" id="259542"/>
    <lineage>
        <taxon>Eukaryota</taxon>
        <taxon>Metazoa</taxon>
        <taxon>Spiralia</taxon>
        <taxon>Lophotrochozoa</taxon>
        <taxon>Mollusca</taxon>
        <taxon>Gastropoda</taxon>
        <taxon>Heterobranchia</taxon>
        <taxon>Euthyneura</taxon>
        <taxon>Panpulmonata</taxon>
        <taxon>Sacoglossa</taxon>
        <taxon>Placobranchoidea</taxon>
        <taxon>Plakobranchidae</taxon>
        <taxon>Plakobranchus</taxon>
    </lineage>
</organism>
<protein>
    <submittedName>
        <fullName evidence="2">Uncharacterized protein</fullName>
    </submittedName>
</protein>
<gene>
    <name evidence="2" type="ORF">PoB_003759400</name>
</gene>
<feature type="compositionally biased region" description="Basic and acidic residues" evidence="1">
    <location>
        <begin position="1"/>
        <end position="13"/>
    </location>
</feature>
<evidence type="ECO:0000313" key="2">
    <source>
        <dbReference type="EMBL" id="GFO11089.1"/>
    </source>
</evidence>